<feature type="compositionally biased region" description="Low complexity" evidence="4">
    <location>
        <begin position="16"/>
        <end position="26"/>
    </location>
</feature>
<comment type="caution">
    <text evidence="6">The sequence shown here is derived from an EMBL/GenBank/DDBJ whole genome shotgun (WGS) entry which is preliminary data.</text>
</comment>
<dbReference type="SUPFAM" id="SSF52540">
    <property type="entry name" value="P-loop containing nucleoside triphosphate hydrolases"/>
    <property type="match status" value="1"/>
</dbReference>
<dbReference type="InterPro" id="IPR054472">
    <property type="entry name" value="WHD"/>
</dbReference>
<dbReference type="Pfam" id="PF00004">
    <property type="entry name" value="AAA"/>
    <property type="match status" value="1"/>
</dbReference>
<dbReference type="InterPro" id="IPR003959">
    <property type="entry name" value="ATPase_AAA_core"/>
</dbReference>
<gene>
    <name evidence="6" type="ORF">CCE01nite_37000</name>
</gene>
<organism evidence="6 7">
    <name type="scientific">Cellulomonas cellasea</name>
    <dbReference type="NCBI Taxonomy" id="43670"/>
    <lineage>
        <taxon>Bacteria</taxon>
        <taxon>Bacillati</taxon>
        <taxon>Actinomycetota</taxon>
        <taxon>Actinomycetes</taxon>
        <taxon>Micrococcales</taxon>
        <taxon>Cellulomonadaceae</taxon>
        <taxon>Cellulomonas</taxon>
    </lineage>
</organism>
<keyword evidence="7" id="KW-1185">Reference proteome</keyword>
<keyword evidence="2" id="KW-0547">Nucleotide-binding</keyword>
<name>A0A4Y3KZ51_9CELL</name>
<evidence type="ECO:0000256" key="1">
    <source>
        <dbReference type="ARBA" id="ARBA00006914"/>
    </source>
</evidence>
<dbReference type="SMART" id="SM00382">
    <property type="entry name" value="AAA"/>
    <property type="match status" value="1"/>
</dbReference>
<feature type="compositionally biased region" description="Gly residues" evidence="4">
    <location>
        <begin position="390"/>
        <end position="403"/>
    </location>
</feature>
<proteinExistence type="inferred from homology"/>
<dbReference type="InterPro" id="IPR027417">
    <property type="entry name" value="P-loop_NTPase"/>
</dbReference>
<dbReference type="AlphaFoldDB" id="A0A4Y3KZ51"/>
<dbReference type="Pfam" id="PF22977">
    <property type="entry name" value="WHD"/>
    <property type="match status" value="1"/>
</dbReference>
<reference evidence="6" key="1">
    <citation type="submission" date="2019-06" db="EMBL/GenBank/DDBJ databases">
        <title>Whole genome shotgun sequence of Cellulomonas cellasea NBRC 3753.</title>
        <authorList>
            <person name="Hosoyama A."/>
            <person name="Uohara A."/>
            <person name="Ohji S."/>
            <person name="Ichikawa N."/>
        </authorList>
    </citation>
    <scope>NUCLEOTIDE SEQUENCE [LARGE SCALE GENOMIC DNA]</scope>
    <source>
        <strain evidence="6">NBRC 3753</strain>
    </source>
</reference>
<feature type="region of interest" description="Disordered" evidence="4">
    <location>
        <begin position="377"/>
        <end position="410"/>
    </location>
</feature>
<feature type="region of interest" description="Disordered" evidence="4">
    <location>
        <begin position="1"/>
        <end position="26"/>
    </location>
</feature>
<dbReference type="InterPro" id="IPR050221">
    <property type="entry name" value="26S_Proteasome_ATPase"/>
</dbReference>
<evidence type="ECO:0000313" key="7">
    <source>
        <dbReference type="Proteomes" id="UP000317046"/>
    </source>
</evidence>
<protein>
    <submittedName>
        <fullName evidence="6">ATPase</fullName>
    </submittedName>
</protein>
<accession>A0A4Y3KZ51</accession>
<dbReference type="EMBL" id="BJLR01000036">
    <property type="protein sequence ID" value="GEA89751.1"/>
    <property type="molecule type" value="Genomic_DNA"/>
</dbReference>
<feature type="domain" description="AAA+ ATPase" evidence="5">
    <location>
        <begin position="526"/>
        <end position="658"/>
    </location>
</feature>
<dbReference type="Gene3D" id="3.40.50.300">
    <property type="entry name" value="P-loop containing nucleotide triphosphate hydrolases"/>
    <property type="match status" value="1"/>
</dbReference>
<dbReference type="RefSeq" id="WP_246056718.1">
    <property type="nucleotide sequence ID" value="NZ_BJLR01000036.1"/>
</dbReference>
<dbReference type="PANTHER" id="PTHR23073">
    <property type="entry name" value="26S PROTEASOME REGULATORY SUBUNIT"/>
    <property type="match status" value="1"/>
</dbReference>
<dbReference type="CDD" id="cd19481">
    <property type="entry name" value="RecA-like_protease"/>
    <property type="match status" value="1"/>
</dbReference>
<dbReference type="Proteomes" id="UP000317046">
    <property type="component" value="Unassembled WGS sequence"/>
</dbReference>
<evidence type="ECO:0000259" key="5">
    <source>
        <dbReference type="SMART" id="SM00382"/>
    </source>
</evidence>
<comment type="similarity">
    <text evidence="1">Belongs to the AAA ATPase family.</text>
</comment>
<dbReference type="GO" id="GO:0005524">
    <property type="term" value="F:ATP binding"/>
    <property type="evidence" value="ECO:0007669"/>
    <property type="project" value="UniProtKB-KW"/>
</dbReference>
<evidence type="ECO:0000256" key="3">
    <source>
        <dbReference type="ARBA" id="ARBA00022840"/>
    </source>
</evidence>
<evidence type="ECO:0000313" key="6">
    <source>
        <dbReference type="EMBL" id="GEA89751.1"/>
    </source>
</evidence>
<dbReference type="GO" id="GO:0016887">
    <property type="term" value="F:ATP hydrolysis activity"/>
    <property type="evidence" value="ECO:0007669"/>
    <property type="project" value="InterPro"/>
</dbReference>
<dbReference type="InterPro" id="IPR003593">
    <property type="entry name" value="AAA+_ATPase"/>
</dbReference>
<evidence type="ECO:0000256" key="2">
    <source>
        <dbReference type="ARBA" id="ARBA00022741"/>
    </source>
</evidence>
<evidence type="ECO:0000256" key="4">
    <source>
        <dbReference type="SAM" id="MobiDB-lite"/>
    </source>
</evidence>
<keyword evidence="3" id="KW-0067">ATP-binding</keyword>
<sequence length="751" mass="79233">MSGDAGVDVGGLGQTDGHAAAGQHGQHGDASLAHLLGRAATVEERVRDLVARRRAVDPQPDDPFRGLYLSDDAVDRLLAGPRPGPAPGLAADARTAAVERAADEAERAGDRLRLRGLVRRFGLSPLDVDLLLVALVCDLDARFEQLFGYLNDDVTRRRPATAVALELCGADLASAHARARLTHGPLVTGGLLAVEDPDRPFPGRALRVPDRVVEHLLGHDAPDAALAPVLVAPPDVRWGEAGPLARALDRGVTLTYLREGSTGSARVLAVQALRALGRDAVVVDLHALAAEPDAHVLARSAAREARLRGAGLVAGPVEAVATRPRLLAALVCDPEPLLLVGRGAWDPGWTTRPPLLLTVPASTTDERSTMWLRALGAGSQPTEGGEGTDDIGGSGGSGGGAGPSRGARTARHEAAAGIDDATVEAATLQFRLRPEQVARAAASALAQARVEPDGQVTAEHLRAGARAENGSALDGLARRIEPAVGWADLVLPRAPLIALREVALRARHRERVLGDWSMRPGGGRGHGVAALFAGDSGTGKTMSAEVVAHELGLDLYVVDLATVVDKYIGETEKNLERIFGAAAGVNGVLLFDEADAIFGRRSEVRDSHDRYANIESAYLLQRMESFDGLAILATNLRANIDEAFTRRLDVLVDFPLPDAEHRRALWDRCLGALVPRDPDVDLDFVAGAFELAGGAIRSSAVTAAYLAADDGGTVRMTHVISAVEHEYRKLGRLCLPGEFGRYWSMLQPTGA</sequence>